<dbReference type="Pfam" id="PF24038">
    <property type="entry name" value="DUF7347"/>
    <property type="match status" value="1"/>
</dbReference>
<dbReference type="InterPro" id="IPR055771">
    <property type="entry name" value="DUF7347"/>
</dbReference>
<reference evidence="2 3" key="1">
    <citation type="submission" date="2020-06" db="EMBL/GenBank/DDBJ databases">
        <title>NJ-3-1, isolated from saline soil.</title>
        <authorList>
            <person name="Cui H.L."/>
            <person name="Shi X."/>
        </authorList>
    </citation>
    <scope>NUCLEOTIDE SEQUENCE [LARGE SCALE GENOMIC DNA]</scope>
    <source>
        <strain evidence="2 3">NJ-3-1</strain>
    </source>
</reference>
<feature type="domain" description="DUF7347" evidence="1">
    <location>
        <begin position="2"/>
        <end position="70"/>
    </location>
</feature>
<organism evidence="2 3">
    <name type="scientific">Halorarum salinum</name>
    <dbReference type="NCBI Taxonomy" id="2743089"/>
    <lineage>
        <taxon>Archaea</taxon>
        <taxon>Methanobacteriati</taxon>
        <taxon>Methanobacteriota</taxon>
        <taxon>Stenosarchaea group</taxon>
        <taxon>Halobacteria</taxon>
        <taxon>Halobacteriales</taxon>
        <taxon>Haloferacaceae</taxon>
        <taxon>Halorarum</taxon>
    </lineage>
</organism>
<evidence type="ECO:0000313" key="2">
    <source>
        <dbReference type="EMBL" id="QLG63982.1"/>
    </source>
</evidence>
<sequence length="115" mass="12194">MGALASEHRVAILRELAAADGPLRFSELRERVGMCDTGRFNYHLGELRDRFVREEDGGYVLGHAGERVVLAAGDLDPEGAAALADAYESAGDGGECPVCGERGCDRVVHVHLSGA</sequence>
<dbReference type="Gene3D" id="1.10.10.10">
    <property type="entry name" value="Winged helix-like DNA-binding domain superfamily/Winged helix DNA-binding domain"/>
    <property type="match status" value="1"/>
</dbReference>
<dbReference type="KEGG" id="halu:HUG12_04125"/>
<dbReference type="EMBL" id="CP058579">
    <property type="protein sequence ID" value="QLG63982.1"/>
    <property type="molecule type" value="Genomic_DNA"/>
</dbReference>
<dbReference type="CDD" id="cd00090">
    <property type="entry name" value="HTH_ARSR"/>
    <property type="match status" value="1"/>
</dbReference>
<accession>A0A7D5QJD3</accession>
<name>A0A7D5QJD3_9EURY</name>
<protein>
    <submittedName>
        <fullName evidence="2">Winged helix-turn-helix transcriptional regulator</fullName>
    </submittedName>
</protein>
<dbReference type="SUPFAM" id="SSF46785">
    <property type="entry name" value="Winged helix' DNA-binding domain"/>
    <property type="match status" value="1"/>
</dbReference>
<evidence type="ECO:0000313" key="3">
    <source>
        <dbReference type="Proteomes" id="UP000509626"/>
    </source>
</evidence>
<keyword evidence="3" id="KW-1185">Reference proteome</keyword>
<dbReference type="InterPro" id="IPR011991">
    <property type="entry name" value="ArsR-like_HTH"/>
</dbReference>
<dbReference type="AlphaFoldDB" id="A0A7D5QJD3"/>
<proteinExistence type="predicted"/>
<dbReference type="Proteomes" id="UP000509626">
    <property type="component" value="Chromosome"/>
</dbReference>
<dbReference type="InterPro" id="IPR036388">
    <property type="entry name" value="WH-like_DNA-bd_sf"/>
</dbReference>
<gene>
    <name evidence="2" type="ORF">HUG12_04125</name>
</gene>
<dbReference type="InterPro" id="IPR036390">
    <property type="entry name" value="WH_DNA-bd_sf"/>
</dbReference>
<evidence type="ECO:0000259" key="1">
    <source>
        <dbReference type="Pfam" id="PF24038"/>
    </source>
</evidence>